<dbReference type="Proteomes" id="UP000515806">
    <property type="component" value="Chromosome"/>
</dbReference>
<dbReference type="InterPro" id="IPR037079">
    <property type="entry name" value="AF2212/PG0164-like_sf"/>
</dbReference>
<keyword evidence="2" id="KW-1185">Reference proteome</keyword>
<dbReference type="Gene3D" id="2.40.30.100">
    <property type="entry name" value="AF2212/PG0164-like"/>
    <property type="match status" value="1"/>
</dbReference>
<accession>A0A7G9Q9R8</accession>
<gene>
    <name evidence="1" type="ORF">H9L23_13085</name>
</gene>
<dbReference type="Pfam" id="PF13376">
    <property type="entry name" value="OmdA"/>
    <property type="match status" value="1"/>
</dbReference>
<organism evidence="1 2">
    <name type="scientific">Pedobacter roseus</name>
    <dbReference type="NCBI Taxonomy" id="336820"/>
    <lineage>
        <taxon>Bacteria</taxon>
        <taxon>Pseudomonadati</taxon>
        <taxon>Bacteroidota</taxon>
        <taxon>Sphingobacteriia</taxon>
        <taxon>Sphingobacteriales</taxon>
        <taxon>Sphingobacteriaceae</taxon>
        <taxon>Pedobacter</taxon>
    </lineage>
</organism>
<evidence type="ECO:0000313" key="2">
    <source>
        <dbReference type="Proteomes" id="UP000515806"/>
    </source>
</evidence>
<sequence>MNIKKPKAFKAEIKIIGINPFVFVSEEALNYIFHQSGKNKGQLPVKMKIDGHEFKQTLVKYAGDWRLYLNTPMRKAAGKDIGDTATFEIEFDTEERTISINPKLVQALADNKQARDVFDSLAPHLQKEIIRYIANLKTEESIDRNVKKAIQFLLGKERFIGRDGI</sequence>
<dbReference type="RefSeq" id="WP_187590839.1">
    <property type="nucleotide sequence ID" value="NZ_CP060723.1"/>
</dbReference>
<reference evidence="1 2" key="1">
    <citation type="submission" date="2020-08" db="EMBL/GenBank/DDBJ databases">
        <title>Genome sequence of Pedobacter roseus KACC 11594T.</title>
        <authorList>
            <person name="Hyun D.-W."/>
            <person name="Bae J.-W."/>
        </authorList>
    </citation>
    <scope>NUCLEOTIDE SEQUENCE [LARGE SCALE GENOMIC DNA]</scope>
    <source>
        <strain evidence="1 2">KACC 11594</strain>
    </source>
</reference>
<dbReference type="Pfam" id="PF08922">
    <property type="entry name" value="DUF1905"/>
    <property type="match status" value="1"/>
</dbReference>
<dbReference type="KEGG" id="proe:H9L23_13085"/>
<dbReference type="EMBL" id="CP060723">
    <property type="protein sequence ID" value="QNN40093.1"/>
    <property type="molecule type" value="Genomic_DNA"/>
</dbReference>
<dbReference type="SUPFAM" id="SSF141694">
    <property type="entry name" value="AF2212/PG0164-like"/>
    <property type="match status" value="1"/>
</dbReference>
<dbReference type="AlphaFoldDB" id="A0A7G9Q9R8"/>
<protein>
    <submittedName>
        <fullName evidence="1">DUF1905 domain-containing protein</fullName>
    </submittedName>
</protein>
<proteinExistence type="predicted"/>
<evidence type="ECO:0000313" key="1">
    <source>
        <dbReference type="EMBL" id="QNN40093.1"/>
    </source>
</evidence>
<dbReference type="InterPro" id="IPR015018">
    <property type="entry name" value="DUF1905"/>
</dbReference>
<name>A0A7G9Q9R8_9SPHI</name>